<feature type="region of interest" description="Disordered" evidence="1">
    <location>
        <begin position="619"/>
        <end position="650"/>
    </location>
</feature>
<name>F9XIT6_ZYMTI</name>
<evidence type="ECO:0000256" key="2">
    <source>
        <dbReference type="SAM" id="Phobius"/>
    </source>
</evidence>
<dbReference type="InterPro" id="IPR032675">
    <property type="entry name" value="LRR_dom_sf"/>
</dbReference>
<dbReference type="GeneID" id="13399108"/>
<keyword evidence="2" id="KW-1133">Transmembrane helix</keyword>
<evidence type="ECO:0000256" key="1">
    <source>
        <dbReference type="SAM" id="MobiDB-lite"/>
    </source>
</evidence>
<feature type="compositionally biased region" description="Basic and acidic residues" evidence="1">
    <location>
        <begin position="619"/>
        <end position="641"/>
    </location>
</feature>
<dbReference type="OMA" id="IHECHLS"/>
<keyword evidence="2" id="KW-0472">Membrane</keyword>
<keyword evidence="5" id="KW-1185">Reference proteome</keyword>
<feature type="transmembrane region" description="Helical" evidence="2">
    <location>
        <begin position="521"/>
        <end position="546"/>
    </location>
</feature>
<dbReference type="eggNOG" id="ENOG502SIWQ">
    <property type="taxonomic scope" value="Eukaryota"/>
</dbReference>
<gene>
    <name evidence="4" type="ORF">MYCGRDRAFT_95752</name>
</gene>
<evidence type="ECO:0000313" key="4">
    <source>
        <dbReference type="EMBL" id="EGP84669.1"/>
    </source>
</evidence>
<dbReference type="Proteomes" id="UP000008062">
    <property type="component" value="Chromosome 9"/>
</dbReference>
<feature type="domain" description="F-box" evidence="3">
    <location>
        <begin position="1"/>
        <end position="46"/>
    </location>
</feature>
<dbReference type="PROSITE" id="PS50181">
    <property type="entry name" value="FBOX"/>
    <property type="match status" value="1"/>
</dbReference>
<dbReference type="HOGENOM" id="CLU_421631_0_0_1"/>
<organism evidence="4 5">
    <name type="scientific">Zymoseptoria tritici (strain CBS 115943 / IPO323)</name>
    <name type="common">Speckled leaf blotch fungus</name>
    <name type="synonym">Septoria tritici</name>
    <dbReference type="NCBI Taxonomy" id="336722"/>
    <lineage>
        <taxon>Eukaryota</taxon>
        <taxon>Fungi</taxon>
        <taxon>Dikarya</taxon>
        <taxon>Ascomycota</taxon>
        <taxon>Pezizomycotina</taxon>
        <taxon>Dothideomycetes</taxon>
        <taxon>Dothideomycetidae</taxon>
        <taxon>Mycosphaerellales</taxon>
        <taxon>Mycosphaerellaceae</taxon>
        <taxon>Zymoseptoria</taxon>
    </lineage>
</organism>
<dbReference type="RefSeq" id="XP_003849693.1">
    <property type="nucleotide sequence ID" value="XM_003849645.1"/>
</dbReference>
<sequence>MTSLGELPPELYNLFVDHLDLADIKNMRLVSRDVADKATQDRFHSFYKSKHLDITKRNLEDFVWIVSNSALAKKLEDLSLVALVPNTVRLKDIIITRKRPTPLMIETNWDEDDGDEEELENCSDEALSKVMDDFIVLSEWQDDGDRLRKNGRDVCLLSRALSGLAADGVSLRSLSTSVVTYQYDTTTRLFPVEVKCRLWVQEAAAHTFSMAMKSLRHSGLRVECLHFFCLDQACGVAHDTLSQFNWTQPKAFHLAALRVLSLRLTDQVIFESAYATRNGGDHSRTDSRHLTDETRHPLPTLEELEENARQSTIALTRMLEACSNLEVLELAKYNLSYKSAELNIATMRSRPRYMDSLALMRPMKTLRSLHLAGFCTDEDQLAAFLRAHGPVLEDLRLRNIRLVQGSWRRTLSVLTEAAFSLDSLHLEDLSDNDGHVMCFSNNQEDSECTEVEDGHIEGNDIYRWGADTWQPITFREDRELDYDDDDVQLWSRAIANSDPSTSQRKTPQKFRRKSMSQAGPALSPSAIIVICILIAGALVLCSWALFRHLCSDRDDENFGLDRAAPDMRERFSQAQYMRLVRLKAKEDLMGRSGARREKGMGSGDWGSWSAAMNRSTRKLVERLDSSRPSHALRERQRKEPDCAANWDANV</sequence>
<dbReference type="EMBL" id="CM001204">
    <property type="protein sequence ID" value="EGP84669.1"/>
    <property type="molecule type" value="Genomic_DNA"/>
</dbReference>
<protein>
    <recommendedName>
        <fullName evidence="3">F-box domain-containing protein</fullName>
    </recommendedName>
</protein>
<evidence type="ECO:0000313" key="5">
    <source>
        <dbReference type="Proteomes" id="UP000008062"/>
    </source>
</evidence>
<dbReference type="InterPro" id="IPR001810">
    <property type="entry name" value="F-box_dom"/>
</dbReference>
<dbReference type="SUPFAM" id="SSF52047">
    <property type="entry name" value="RNI-like"/>
    <property type="match status" value="1"/>
</dbReference>
<keyword evidence="2" id="KW-0812">Transmembrane</keyword>
<dbReference type="KEGG" id="ztr:MYCGRDRAFT_95752"/>
<proteinExistence type="predicted"/>
<feature type="region of interest" description="Disordered" evidence="1">
    <location>
        <begin position="496"/>
        <end position="517"/>
    </location>
</feature>
<reference evidence="4 5" key="1">
    <citation type="journal article" date="2011" name="PLoS Genet.">
        <title>Finished genome of the fungal wheat pathogen Mycosphaerella graminicola reveals dispensome structure, chromosome plasticity, and stealth pathogenesis.</title>
        <authorList>
            <person name="Goodwin S.B."/>
            <person name="Ben M'barek S."/>
            <person name="Dhillon B."/>
            <person name="Wittenberg A.H.J."/>
            <person name="Crane C.F."/>
            <person name="Hane J.K."/>
            <person name="Foster A.J."/>
            <person name="Van der Lee T.A.J."/>
            <person name="Grimwood J."/>
            <person name="Aerts A."/>
            <person name="Antoniw J."/>
            <person name="Bailey A."/>
            <person name="Bluhm B."/>
            <person name="Bowler J."/>
            <person name="Bristow J."/>
            <person name="van der Burgt A."/>
            <person name="Canto-Canche B."/>
            <person name="Churchill A.C.L."/>
            <person name="Conde-Ferraez L."/>
            <person name="Cools H.J."/>
            <person name="Coutinho P.M."/>
            <person name="Csukai M."/>
            <person name="Dehal P."/>
            <person name="De Wit P."/>
            <person name="Donzelli B."/>
            <person name="van de Geest H.C."/>
            <person name="van Ham R.C.H.J."/>
            <person name="Hammond-Kosack K.E."/>
            <person name="Henrissat B."/>
            <person name="Kilian A."/>
            <person name="Kobayashi A.K."/>
            <person name="Koopmann E."/>
            <person name="Kourmpetis Y."/>
            <person name="Kuzniar A."/>
            <person name="Lindquist E."/>
            <person name="Lombard V."/>
            <person name="Maliepaard C."/>
            <person name="Martins N."/>
            <person name="Mehrabi R."/>
            <person name="Nap J.P.H."/>
            <person name="Ponomarenko A."/>
            <person name="Rudd J.J."/>
            <person name="Salamov A."/>
            <person name="Schmutz J."/>
            <person name="Schouten H.J."/>
            <person name="Shapiro H."/>
            <person name="Stergiopoulos I."/>
            <person name="Torriani S.F.F."/>
            <person name="Tu H."/>
            <person name="de Vries R.P."/>
            <person name="Waalwijk C."/>
            <person name="Ware S.B."/>
            <person name="Wiebenga A."/>
            <person name="Zwiers L.-H."/>
            <person name="Oliver R.P."/>
            <person name="Grigoriev I.V."/>
            <person name="Kema G.H.J."/>
        </authorList>
    </citation>
    <scope>NUCLEOTIDE SEQUENCE [LARGE SCALE GENOMIC DNA]</scope>
    <source>
        <strain evidence="5">CBS 115943 / IPO323</strain>
    </source>
</reference>
<dbReference type="AlphaFoldDB" id="F9XIT6"/>
<dbReference type="InParanoid" id="F9XIT6"/>
<dbReference type="Gene3D" id="3.80.10.10">
    <property type="entry name" value="Ribonuclease Inhibitor"/>
    <property type="match status" value="1"/>
</dbReference>
<evidence type="ECO:0000259" key="3">
    <source>
        <dbReference type="PROSITE" id="PS50181"/>
    </source>
</evidence>
<accession>F9XIT6</accession>
<dbReference type="OrthoDB" id="3641893at2759"/>